<evidence type="ECO:0000313" key="1">
    <source>
        <dbReference type="EMBL" id="RLL29051.1"/>
    </source>
</evidence>
<dbReference type="AlphaFoldDB" id="A0A498D6K1"/>
<dbReference type="EMBL" id="RCHD01000074">
    <property type="protein sequence ID" value="RLL29051.1"/>
    <property type="molecule type" value="Genomic_DNA"/>
</dbReference>
<reference evidence="1 2" key="1">
    <citation type="submission" date="2018-09" db="EMBL/GenBank/DDBJ databases">
        <title>The draft genome of Acinetobacter sp. strains.</title>
        <authorList>
            <person name="Qin J."/>
            <person name="Feng Y."/>
            <person name="Zong Z."/>
        </authorList>
    </citation>
    <scope>NUCLEOTIDE SEQUENCE [LARGE SCALE GENOMIC DNA]</scope>
    <source>
        <strain evidence="1 2">WCHAc060003</strain>
    </source>
</reference>
<accession>A0A498D6K1</accession>
<protein>
    <submittedName>
        <fullName evidence="1">Uncharacterized protein</fullName>
    </submittedName>
</protein>
<organism evidence="1 2">
    <name type="scientific">Acinetobacter cumulans</name>
    <dbReference type="NCBI Taxonomy" id="2136182"/>
    <lineage>
        <taxon>Bacteria</taxon>
        <taxon>Pseudomonadati</taxon>
        <taxon>Pseudomonadota</taxon>
        <taxon>Gammaproteobacteria</taxon>
        <taxon>Moraxellales</taxon>
        <taxon>Moraxellaceae</taxon>
        <taxon>Acinetobacter</taxon>
    </lineage>
</organism>
<dbReference type="RefSeq" id="WP_121595029.1">
    <property type="nucleotide sequence ID" value="NZ_RCHD01000074.1"/>
</dbReference>
<comment type="caution">
    <text evidence="1">The sequence shown here is derived from an EMBL/GenBank/DDBJ whole genome shotgun (WGS) entry which is preliminary data.</text>
</comment>
<gene>
    <name evidence="1" type="ORF">D9K80_17340</name>
</gene>
<evidence type="ECO:0000313" key="2">
    <source>
        <dbReference type="Proteomes" id="UP000267166"/>
    </source>
</evidence>
<sequence>MSFEYINKSYGVNACVGRRVIVDGEHGVIVGAKNGYIEVNLDSHKANQKDFYHPTWNVEYLEIGKVRKLTAGQKRYQEYLNADLGCSFAEYLGVDKASREHRKYLKSAGYI</sequence>
<proteinExistence type="predicted"/>
<dbReference type="Proteomes" id="UP000267166">
    <property type="component" value="Unassembled WGS sequence"/>
</dbReference>
<name>A0A498D6K1_9GAMM</name>